<evidence type="ECO:0000313" key="1">
    <source>
        <dbReference type="EMBL" id="VAW13741.1"/>
    </source>
</evidence>
<accession>A0A3B0T4S7</accession>
<proteinExistence type="predicted"/>
<reference evidence="1" key="1">
    <citation type="submission" date="2018-06" db="EMBL/GenBank/DDBJ databases">
        <authorList>
            <person name="Zhirakovskaya E."/>
        </authorList>
    </citation>
    <scope>NUCLEOTIDE SEQUENCE</scope>
</reference>
<gene>
    <name evidence="1" type="ORF">MNBD_BACTEROID05-229</name>
</gene>
<dbReference type="AlphaFoldDB" id="A0A3B0T4S7"/>
<name>A0A3B0T4S7_9ZZZZ</name>
<sequence length="58" mass="6684">DALYQTSEFLEDKNLTIEGKLTTSLENLSYQGEALTYRFSIDYPNDLIDNFMACIILK</sequence>
<protein>
    <submittedName>
        <fullName evidence="1">Uncharacterized protein</fullName>
    </submittedName>
</protein>
<feature type="non-terminal residue" evidence="1">
    <location>
        <position position="1"/>
    </location>
</feature>
<organism evidence="1">
    <name type="scientific">hydrothermal vent metagenome</name>
    <dbReference type="NCBI Taxonomy" id="652676"/>
    <lineage>
        <taxon>unclassified sequences</taxon>
        <taxon>metagenomes</taxon>
        <taxon>ecological metagenomes</taxon>
    </lineage>
</organism>
<dbReference type="EMBL" id="UOEN01000185">
    <property type="protein sequence ID" value="VAW13741.1"/>
    <property type="molecule type" value="Genomic_DNA"/>
</dbReference>